<proteinExistence type="predicted"/>
<dbReference type="RefSeq" id="WP_345339802.1">
    <property type="nucleotide sequence ID" value="NZ_BAABLI010000011.1"/>
</dbReference>
<dbReference type="Proteomes" id="UP001597380">
    <property type="component" value="Unassembled WGS sequence"/>
</dbReference>
<reference evidence="3" key="1">
    <citation type="journal article" date="2019" name="Int. J. Syst. Evol. Microbiol.">
        <title>The Global Catalogue of Microorganisms (GCM) 10K type strain sequencing project: providing services to taxonomists for standard genome sequencing and annotation.</title>
        <authorList>
            <consortium name="The Broad Institute Genomics Platform"/>
            <consortium name="The Broad Institute Genome Sequencing Center for Infectious Disease"/>
            <person name="Wu L."/>
            <person name="Ma J."/>
        </authorList>
    </citation>
    <scope>NUCLEOTIDE SEQUENCE [LARGE SCALE GENOMIC DNA]</scope>
    <source>
        <strain evidence="3">CGMCC 1.10992</strain>
    </source>
</reference>
<gene>
    <name evidence="2" type="ORF">ACFSJ3_12970</name>
</gene>
<evidence type="ECO:0008006" key="4">
    <source>
        <dbReference type="Google" id="ProtNLM"/>
    </source>
</evidence>
<comment type="caution">
    <text evidence="2">The sequence shown here is derived from an EMBL/GenBank/DDBJ whole genome shotgun (WGS) entry which is preliminary data.</text>
</comment>
<name>A0ABW4XP58_9GAMM</name>
<keyword evidence="1" id="KW-0472">Membrane</keyword>
<keyword evidence="1" id="KW-1133">Transmembrane helix</keyword>
<organism evidence="2 3">
    <name type="scientific">Corallincola platygyrae</name>
    <dbReference type="NCBI Taxonomy" id="1193278"/>
    <lineage>
        <taxon>Bacteria</taxon>
        <taxon>Pseudomonadati</taxon>
        <taxon>Pseudomonadota</taxon>
        <taxon>Gammaproteobacteria</taxon>
        <taxon>Alteromonadales</taxon>
        <taxon>Psychromonadaceae</taxon>
        <taxon>Corallincola</taxon>
    </lineage>
</organism>
<accession>A0ABW4XP58</accession>
<evidence type="ECO:0000313" key="3">
    <source>
        <dbReference type="Proteomes" id="UP001597380"/>
    </source>
</evidence>
<sequence length="74" mass="8134">MDIATELVTVITIPLLLCIAIALVALAFGKSRVFKNKVWVNDRCVNCKSGLCWSCTREGSKAEQAAYTWSAEPK</sequence>
<feature type="transmembrane region" description="Helical" evidence="1">
    <location>
        <begin position="6"/>
        <end position="28"/>
    </location>
</feature>
<dbReference type="EMBL" id="JBHUHT010000014">
    <property type="protein sequence ID" value="MFD2096903.1"/>
    <property type="molecule type" value="Genomic_DNA"/>
</dbReference>
<keyword evidence="1" id="KW-0812">Transmembrane</keyword>
<evidence type="ECO:0000313" key="2">
    <source>
        <dbReference type="EMBL" id="MFD2096903.1"/>
    </source>
</evidence>
<keyword evidence="3" id="KW-1185">Reference proteome</keyword>
<protein>
    <recommendedName>
        <fullName evidence="4">FeoB-associated Cys-rich membrane protein</fullName>
    </recommendedName>
</protein>
<evidence type="ECO:0000256" key="1">
    <source>
        <dbReference type="SAM" id="Phobius"/>
    </source>
</evidence>